<dbReference type="InterPro" id="IPR000073">
    <property type="entry name" value="AB_hydrolase_1"/>
</dbReference>
<dbReference type="Proteomes" id="UP000294927">
    <property type="component" value="Unassembled WGS sequence"/>
</dbReference>
<dbReference type="GO" id="GO:0003824">
    <property type="term" value="F:catalytic activity"/>
    <property type="evidence" value="ECO:0007669"/>
    <property type="project" value="UniProtKB-ARBA"/>
</dbReference>
<sequence>MAHHGAMATVARPTTTTRLAHGVVEYRHDRRGGATVVVLYGGHMHAGLALGEDVFVDAGYSVLVPSRPGYGRTPVSTGTTVTGFADVVGSLCEHLGIRRVAAVVGVSGGGPTATATAARHPDLVERVVLQSALGPLPWPDRGTRLGAHLVFAGATEGVTWSVVHAIMRTVPDLGLRALLGPLSTRPARQVVTALSPGDRATLIDLFSRMRSGRGFLNDLAVTPDCSGDVTQPALVIASRNDAAVPFAHAEALASGIRYATLLESGADSHFVWFSPDWPMISRKLRDFLTG</sequence>
<reference evidence="2 3" key="1">
    <citation type="submission" date="2019-03" db="EMBL/GenBank/DDBJ databases">
        <title>Genomic Encyclopedia of Archaeal and Bacterial Type Strains, Phase II (KMG-II): from individual species to whole genera.</title>
        <authorList>
            <person name="Goeker M."/>
        </authorList>
    </citation>
    <scope>NUCLEOTIDE SEQUENCE [LARGE SCALE GENOMIC DNA]</scope>
    <source>
        <strain evidence="2 3">DSM 45499</strain>
    </source>
</reference>
<dbReference type="EMBL" id="SOCP01000017">
    <property type="protein sequence ID" value="TDV42671.1"/>
    <property type="molecule type" value="Genomic_DNA"/>
</dbReference>
<dbReference type="PANTHER" id="PTHR43433:SF1">
    <property type="entry name" value="BLL5160 PROTEIN"/>
    <property type="match status" value="1"/>
</dbReference>
<protein>
    <submittedName>
        <fullName evidence="2">Pimeloyl-ACP methyl ester carboxylesterase</fullName>
    </submittedName>
</protein>
<feature type="domain" description="AB hydrolase-1" evidence="1">
    <location>
        <begin position="57"/>
        <end position="137"/>
    </location>
</feature>
<keyword evidence="3" id="KW-1185">Reference proteome</keyword>
<evidence type="ECO:0000313" key="2">
    <source>
        <dbReference type="EMBL" id="TDV42671.1"/>
    </source>
</evidence>
<dbReference type="InterPro" id="IPR050471">
    <property type="entry name" value="AB_hydrolase"/>
</dbReference>
<evidence type="ECO:0000259" key="1">
    <source>
        <dbReference type="Pfam" id="PF00561"/>
    </source>
</evidence>
<proteinExistence type="predicted"/>
<dbReference type="Gene3D" id="3.40.50.1820">
    <property type="entry name" value="alpha/beta hydrolase"/>
    <property type="match status" value="1"/>
</dbReference>
<dbReference type="SUPFAM" id="SSF53474">
    <property type="entry name" value="alpha/beta-Hydrolases"/>
    <property type="match status" value="1"/>
</dbReference>
<organism evidence="2 3">
    <name type="scientific">Actinophytocola oryzae</name>
    <dbReference type="NCBI Taxonomy" id="502181"/>
    <lineage>
        <taxon>Bacteria</taxon>
        <taxon>Bacillati</taxon>
        <taxon>Actinomycetota</taxon>
        <taxon>Actinomycetes</taxon>
        <taxon>Pseudonocardiales</taxon>
        <taxon>Pseudonocardiaceae</taxon>
    </lineage>
</organism>
<dbReference type="PANTHER" id="PTHR43433">
    <property type="entry name" value="HYDROLASE, ALPHA/BETA FOLD FAMILY PROTEIN"/>
    <property type="match status" value="1"/>
</dbReference>
<evidence type="ECO:0000313" key="3">
    <source>
        <dbReference type="Proteomes" id="UP000294927"/>
    </source>
</evidence>
<comment type="caution">
    <text evidence="2">The sequence shown here is derived from an EMBL/GenBank/DDBJ whole genome shotgun (WGS) entry which is preliminary data.</text>
</comment>
<dbReference type="AlphaFoldDB" id="A0A4V3FR87"/>
<accession>A0A4V3FR87</accession>
<gene>
    <name evidence="2" type="ORF">CLV71_117143</name>
</gene>
<name>A0A4V3FR87_9PSEU</name>
<dbReference type="OrthoDB" id="3249793at2"/>
<dbReference type="Pfam" id="PF00561">
    <property type="entry name" value="Abhydrolase_1"/>
    <property type="match status" value="1"/>
</dbReference>
<dbReference type="PRINTS" id="PR00111">
    <property type="entry name" value="ABHYDROLASE"/>
</dbReference>
<dbReference type="InterPro" id="IPR029058">
    <property type="entry name" value="AB_hydrolase_fold"/>
</dbReference>